<evidence type="ECO:0000313" key="4">
    <source>
        <dbReference type="Proteomes" id="UP001152749"/>
    </source>
</evidence>
<feature type="transmembrane region" description="Helical" evidence="1">
    <location>
        <begin position="12"/>
        <end position="30"/>
    </location>
</feature>
<feature type="transmembrane region" description="Helical" evidence="1">
    <location>
        <begin position="36"/>
        <end position="60"/>
    </location>
</feature>
<dbReference type="PANTHER" id="PTHR30590:SF3">
    <property type="entry name" value="HYPOTHETICAL MEMBRANE SPANNING PROTEIN"/>
    <property type="match status" value="1"/>
</dbReference>
<dbReference type="EMBL" id="OX336425">
    <property type="protein sequence ID" value="CAI2768880.1"/>
    <property type="molecule type" value="Genomic_DNA"/>
</dbReference>
<feature type="transmembrane region" description="Helical" evidence="1">
    <location>
        <begin position="81"/>
        <end position="98"/>
    </location>
</feature>
<accession>A0A9W4TKS0</accession>
<feature type="transmembrane region" description="Helical" evidence="1">
    <location>
        <begin position="104"/>
        <end position="120"/>
    </location>
</feature>
<dbReference type="PANTHER" id="PTHR30590">
    <property type="entry name" value="INNER MEMBRANE PROTEIN"/>
    <property type="match status" value="1"/>
</dbReference>
<feature type="transmembrane region" description="Helical" evidence="1">
    <location>
        <begin position="285"/>
        <end position="307"/>
    </location>
</feature>
<sequence length="358" mass="41230">MKQRIVGFDLARSYAIFGMFIVNFNMVFGSHNDQSAIAQFMSLFSGNSSSVFVILAGMGIALMTNRAEYTSVEKNKLRNTILKRAGFLFIIGLLLNLIWPADILHFYGCYMFLIAFILFLNKKIFLLLAAVAVFSFHFLILIIPYETGWNITSFQYNDFYTLNGFIRNTFYNGWNSVFPWIAYFLLGMYLGRLNWSSTKVQKKMFKIGFLVYVSIALLQLLSGQIALSENLHLFINADYLPPYLPFMLSTSGFALMLIAFFMYLGEKYGTNRYIQDFAPTGQMTLTHYISHLTLGILLFSVLMNKSLTQDPTDQEATKPIYILLFSIAYFVLSYYFSSLWAKRFNNGPFETLMRKIAR</sequence>
<gene>
    <name evidence="3" type="ORF">TRV642_4193</name>
</gene>
<evidence type="ECO:0000256" key="1">
    <source>
        <dbReference type="SAM" id="Phobius"/>
    </source>
</evidence>
<name>A0A9W4TKS0_9FLAO</name>
<reference evidence="3" key="1">
    <citation type="submission" date="2022-09" db="EMBL/GenBank/DDBJ databases">
        <authorList>
            <person name="Duchaud E."/>
        </authorList>
    </citation>
    <scope>NUCLEOTIDE SEQUENCE</scope>
    <source>
        <strain evidence="3">TRV642</strain>
    </source>
</reference>
<evidence type="ECO:0000313" key="3">
    <source>
        <dbReference type="EMBL" id="CAI2768880.1"/>
    </source>
</evidence>
<keyword evidence="1" id="KW-1133">Transmembrane helix</keyword>
<feature type="transmembrane region" description="Helical" evidence="1">
    <location>
        <begin position="319"/>
        <end position="336"/>
    </location>
</feature>
<dbReference type="InterPro" id="IPR007349">
    <property type="entry name" value="DUF418"/>
</dbReference>
<proteinExistence type="predicted"/>
<evidence type="ECO:0000259" key="2">
    <source>
        <dbReference type="Pfam" id="PF04235"/>
    </source>
</evidence>
<protein>
    <recommendedName>
        <fullName evidence="2">DUF418 domain-containing protein</fullName>
    </recommendedName>
</protein>
<dbReference type="Proteomes" id="UP001152749">
    <property type="component" value="Chromosome"/>
</dbReference>
<feature type="transmembrane region" description="Helical" evidence="1">
    <location>
        <begin position="246"/>
        <end position="264"/>
    </location>
</feature>
<dbReference type="InterPro" id="IPR052529">
    <property type="entry name" value="Bact_Transport_Assoc"/>
</dbReference>
<keyword evidence="1" id="KW-0472">Membrane</keyword>
<dbReference type="Pfam" id="PF04235">
    <property type="entry name" value="DUF418"/>
    <property type="match status" value="1"/>
</dbReference>
<organism evidence="3 4">
    <name type="scientific">Flavobacterium collinsii</name>
    <dbReference type="NCBI Taxonomy" id="1114861"/>
    <lineage>
        <taxon>Bacteria</taxon>
        <taxon>Pseudomonadati</taxon>
        <taxon>Bacteroidota</taxon>
        <taxon>Flavobacteriia</taxon>
        <taxon>Flavobacteriales</taxon>
        <taxon>Flavobacteriaceae</taxon>
        <taxon>Flavobacterium</taxon>
    </lineage>
</organism>
<dbReference type="RefSeq" id="WP_263361411.1">
    <property type="nucleotide sequence ID" value="NZ_OX336425.1"/>
</dbReference>
<feature type="transmembrane region" description="Helical" evidence="1">
    <location>
        <begin position="207"/>
        <end position="226"/>
    </location>
</feature>
<feature type="transmembrane region" description="Helical" evidence="1">
    <location>
        <begin position="125"/>
        <end position="145"/>
    </location>
</feature>
<feature type="domain" description="DUF418" evidence="2">
    <location>
        <begin position="198"/>
        <end position="357"/>
    </location>
</feature>
<dbReference type="AlphaFoldDB" id="A0A9W4TKS0"/>
<feature type="transmembrane region" description="Helical" evidence="1">
    <location>
        <begin position="177"/>
        <end position="195"/>
    </location>
</feature>
<dbReference type="KEGG" id="fcs:TRV642_4193"/>
<keyword evidence="1" id="KW-0812">Transmembrane</keyword>